<protein>
    <submittedName>
        <fullName evidence="2">Uncharacterized protein</fullName>
    </submittedName>
</protein>
<sequence>MLTVVEVPLALGISPPGVDELDDSDAAAKCDGRGLCSGGGPTPLVTGSGGLDGARGRREVQLGLGRRDRNPDNDSRAGNETCVLVDAHHHQWVATAFGLVVVVRPSLYLSIALMLLLLLLINVRITLYCLYGSVNFSKNI</sequence>
<evidence type="ECO:0000313" key="2">
    <source>
        <dbReference type="EMBL" id="ACG46645.1"/>
    </source>
</evidence>
<organism evidence="2">
    <name type="scientific">Zea mays</name>
    <name type="common">Maize</name>
    <dbReference type="NCBI Taxonomy" id="4577"/>
    <lineage>
        <taxon>Eukaryota</taxon>
        <taxon>Viridiplantae</taxon>
        <taxon>Streptophyta</taxon>
        <taxon>Embryophyta</taxon>
        <taxon>Tracheophyta</taxon>
        <taxon>Spermatophyta</taxon>
        <taxon>Magnoliopsida</taxon>
        <taxon>Liliopsida</taxon>
        <taxon>Poales</taxon>
        <taxon>Poaceae</taxon>
        <taxon>PACMAD clade</taxon>
        <taxon>Panicoideae</taxon>
        <taxon>Andropogonodae</taxon>
        <taxon>Andropogoneae</taxon>
        <taxon>Tripsacinae</taxon>
        <taxon>Zea</taxon>
    </lineage>
</organism>
<keyword evidence="1" id="KW-0472">Membrane</keyword>
<proteinExistence type="evidence at transcript level"/>
<keyword evidence="1" id="KW-1133">Transmembrane helix</keyword>
<accession>B6UBB2</accession>
<keyword evidence="1" id="KW-0812">Transmembrane</keyword>
<name>B6UBB2_MAIZE</name>
<feature type="transmembrane region" description="Helical" evidence="1">
    <location>
        <begin position="107"/>
        <end position="131"/>
    </location>
</feature>
<evidence type="ECO:0000256" key="1">
    <source>
        <dbReference type="SAM" id="Phobius"/>
    </source>
</evidence>
<dbReference type="AlphaFoldDB" id="B6UBB2"/>
<dbReference type="EMBL" id="EU974527">
    <property type="protein sequence ID" value="ACG46645.1"/>
    <property type="molecule type" value="mRNA"/>
</dbReference>
<reference evidence="2" key="1">
    <citation type="journal article" date="2009" name="Plant Mol. Biol.">
        <title>Insights into corn genes derived from large-scale cDNA sequencing.</title>
        <authorList>
            <person name="Alexandrov N.N."/>
            <person name="Brover V.V."/>
            <person name="Freidin S."/>
            <person name="Troukhan M.E."/>
            <person name="Tatarinova T.V."/>
            <person name="Zhang H."/>
            <person name="Swaller T.J."/>
            <person name="Lu Y.P."/>
            <person name="Bouck J."/>
            <person name="Flavell R.B."/>
            <person name="Feldmann K.A."/>
        </authorList>
    </citation>
    <scope>NUCLEOTIDE SEQUENCE</scope>
</reference>